<evidence type="ECO:0000313" key="4">
    <source>
        <dbReference type="EMBL" id="KAJ8958637.1"/>
    </source>
</evidence>
<dbReference type="GO" id="GO:0032511">
    <property type="term" value="P:late endosome to vacuole transport via multivesicular body sorting pathway"/>
    <property type="evidence" value="ECO:0007669"/>
    <property type="project" value="TreeGrafter"/>
</dbReference>
<evidence type="ECO:0000256" key="1">
    <source>
        <dbReference type="ARBA" id="ARBA00004177"/>
    </source>
</evidence>
<dbReference type="GO" id="GO:0009898">
    <property type="term" value="C:cytoplasmic side of plasma membrane"/>
    <property type="evidence" value="ECO:0007669"/>
    <property type="project" value="TreeGrafter"/>
</dbReference>
<protein>
    <submittedName>
        <fullName evidence="4">Uncharacterized protein</fullName>
    </submittedName>
</protein>
<evidence type="ECO:0000256" key="3">
    <source>
        <dbReference type="ARBA" id="ARBA00022753"/>
    </source>
</evidence>
<name>A0AAV8Z4N0_9CUCU</name>
<dbReference type="GO" id="GO:0006900">
    <property type="term" value="P:vesicle budding from membrane"/>
    <property type="evidence" value="ECO:0007669"/>
    <property type="project" value="TreeGrafter"/>
</dbReference>
<comment type="subcellular location">
    <subcellularLocation>
        <location evidence="1">Endosome</location>
    </subcellularLocation>
</comment>
<dbReference type="GO" id="GO:0000815">
    <property type="term" value="C:ESCRT III complex"/>
    <property type="evidence" value="ECO:0007669"/>
    <property type="project" value="TreeGrafter"/>
</dbReference>
<dbReference type="Proteomes" id="UP001162162">
    <property type="component" value="Unassembled WGS sequence"/>
</dbReference>
<dbReference type="Gene3D" id="6.10.250.1710">
    <property type="match status" value="1"/>
</dbReference>
<dbReference type="PANTHER" id="PTHR22761">
    <property type="entry name" value="CHARGED MULTIVESICULAR BODY PROTEIN"/>
    <property type="match status" value="1"/>
</dbReference>
<comment type="similarity">
    <text evidence="2">Belongs to the SNF7 family.</text>
</comment>
<keyword evidence="3" id="KW-0967">Endosome</keyword>
<dbReference type="GO" id="GO:0005771">
    <property type="term" value="C:multivesicular body"/>
    <property type="evidence" value="ECO:0007669"/>
    <property type="project" value="TreeGrafter"/>
</dbReference>
<sequence length="236" mass="26006">MQREALEGANTNTAVLNSMKNAADALKAAHKDFCSTYENDNRLSISSGLSNMSTRCQRAPVLHFAAPVPVHSIHCFPHSSAAQSPLRDRDRQHHILAFNSQCLAGARPVLGRSGNSTGVGEAWPWTQLPLMYLVANRDHNNPKRYTTNLEGCTHFRYDCDLDVDNVHDIMDDIAEQHDIANEISNAISNPVGFTEGFDEDELEKELEELEQEGLEEDLLKVPGPTELPAVPTGGDC</sequence>
<dbReference type="PANTHER" id="PTHR22761:SF10">
    <property type="entry name" value="GH13992P"/>
    <property type="match status" value="1"/>
</dbReference>
<evidence type="ECO:0000313" key="5">
    <source>
        <dbReference type="Proteomes" id="UP001162162"/>
    </source>
</evidence>
<evidence type="ECO:0000256" key="2">
    <source>
        <dbReference type="ARBA" id="ARBA00006190"/>
    </source>
</evidence>
<gene>
    <name evidence="4" type="ORF">NQ318_016362</name>
</gene>
<proteinExistence type="inferred from homology"/>
<keyword evidence="5" id="KW-1185">Reference proteome</keyword>
<dbReference type="Pfam" id="PF03357">
    <property type="entry name" value="Snf7"/>
    <property type="match status" value="1"/>
</dbReference>
<accession>A0AAV8Z4N0</accession>
<organism evidence="4 5">
    <name type="scientific">Aromia moschata</name>
    <dbReference type="NCBI Taxonomy" id="1265417"/>
    <lineage>
        <taxon>Eukaryota</taxon>
        <taxon>Metazoa</taxon>
        <taxon>Ecdysozoa</taxon>
        <taxon>Arthropoda</taxon>
        <taxon>Hexapoda</taxon>
        <taxon>Insecta</taxon>
        <taxon>Pterygota</taxon>
        <taxon>Neoptera</taxon>
        <taxon>Endopterygota</taxon>
        <taxon>Coleoptera</taxon>
        <taxon>Polyphaga</taxon>
        <taxon>Cucujiformia</taxon>
        <taxon>Chrysomeloidea</taxon>
        <taxon>Cerambycidae</taxon>
        <taxon>Cerambycinae</taxon>
        <taxon>Callichromatini</taxon>
        <taxon>Aromia</taxon>
    </lineage>
</organism>
<dbReference type="EMBL" id="JAPWTK010000016">
    <property type="protein sequence ID" value="KAJ8958637.1"/>
    <property type="molecule type" value="Genomic_DNA"/>
</dbReference>
<dbReference type="InterPro" id="IPR005024">
    <property type="entry name" value="Snf7_fam"/>
</dbReference>
<comment type="caution">
    <text evidence="4">The sequence shown here is derived from an EMBL/GenBank/DDBJ whole genome shotgun (WGS) entry which is preliminary data.</text>
</comment>
<dbReference type="AlphaFoldDB" id="A0AAV8Z4N0"/>
<reference evidence="4" key="1">
    <citation type="journal article" date="2023" name="Insect Mol. Biol.">
        <title>Genome sequencing provides insights into the evolution of gene families encoding plant cell wall-degrading enzymes in longhorned beetles.</title>
        <authorList>
            <person name="Shin N.R."/>
            <person name="Okamura Y."/>
            <person name="Kirsch R."/>
            <person name="Pauchet Y."/>
        </authorList>
    </citation>
    <scope>NUCLEOTIDE SEQUENCE</scope>
    <source>
        <strain evidence="4">AMC_N1</strain>
    </source>
</reference>